<accession>A0A7W7EZJ4</accession>
<comment type="caution">
    <text evidence="1">The sequence shown here is derived from an EMBL/GenBank/DDBJ whole genome shotgun (WGS) entry which is preliminary data.</text>
</comment>
<name>A0A7W7EZJ4_9SPHN</name>
<gene>
    <name evidence="1" type="ORF">GGQ96_003932</name>
</gene>
<dbReference type="Proteomes" id="UP000574769">
    <property type="component" value="Unassembled WGS sequence"/>
</dbReference>
<dbReference type="AlphaFoldDB" id="A0A7W7EZJ4"/>
<dbReference type="EMBL" id="JACHNY010000015">
    <property type="protein sequence ID" value="MBB4619772.1"/>
    <property type="molecule type" value="Genomic_DNA"/>
</dbReference>
<keyword evidence="2" id="KW-1185">Reference proteome</keyword>
<protein>
    <submittedName>
        <fullName evidence="1">Uncharacterized protein</fullName>
    </submittedName>
</protein>
<proteinExistence type="predicted"/>
<evidence type="ECO:0000313" key="2">
    <source>
        <dbReference type="Proteomes" id="UP000574769"/>
    </source>
</evidence>
<reference evidence="1 2" key="1">
    <citation type="submission" date="2020-08" db="EMBL/GenBank/DDBJ databases">
        <title>Genomic Encyclopedia of Type Strains, Phase IV (KMG-IV): sequencing the most valuable type-strain genomes for metagenomic binning, comparative biology and taxonomic classification.</title>
        <authorList>
            <person name="Goeker M."/>
        </authorList>
    </citation>
    <scope>NUCLEOTIDE SEQUENCE [LARGE SCALE GENOMIC DNA]</scope>
    <source>
        <strain evidence="1 2">DSM 15867</strain>
    </source>
</reference>
<organism evidence="1 2">
    <name type="scientific">Sphingomonas abaci</name>
    <dbReference type="NCBI Taxonomy" id="237611"/>
    <lineage>
        <taxon>Bacteria</taxon>
        <taxon>Pseudomonadati</taxon>
        <taxon>Pseudomonadota</taxon>
        <taxon>Alphaproteobacteria</taxon>
        <taxon>Sphingomonadales</taxon>
        <taxon>Sphingomonadaceae</taxon>
        <taxon>Sphingomonas</taxon>
    </lineage>
</organism>
<sequence length="95" mass="10368">MGLLNHLATFFDDWHSLTAGSAVAETPTINPATGLPITDGIDIAGNSFGTDLSRDHHDHWQHHSHGLGLACDDHHTTWHEPFPTDIGGGHDSWRD</sequence>
<evidence type="ECO:0000313" key="1">
    <source>
        <dbReference type="EMBL" id="MBB4619772.1"/>
    </source>
</evidence>
<dbReference type="RefSeq" id="WP_184116990.1">
    <property type="nucleotide sequence ID" value="NZ_JACHNY010000015.1"/>
</dbReference>